<dbReference type="GO" id="GO:0016874">
    <property type="term" value="F:ligase activity"/>
    <property type="evidence" value="ECO:0007669"/>
    <property type="project" value="UniProtKB-KW"/>
</dbReference>
<reference evidence="3 4" key="1">
    <citation type="journal article" date="2019" name="Int. J. Syst. Evol. Microbiol.">
        <title>The Global Catalogue of Microorganisms (GCM) 10K type strain sequencing project: providing services to taxonomists for standard genome sequencing and annotation.</title>
        <authorList>
            <consortium name="The Broad Institute Genomics Platform"/>
            <consortium name="The Broad Institute Genome Sequencing Center for Infectious Disease"/>
            <person name="Wu L."/>
            <person name="Ma J."/>
        </authorList>
    </citation>
    <scope>NUCLEOTIDE SEQUENCE [LARGE SCALE GENOMIC DNA]</scope>
    <source>
        <strain evidence="3 4">JCM 14901</strain>
    </source>
</reference>
<keyword evidence="1" id="KW-0067">ATP-binding</keyword>
<evidence type="ECO:0000256" key="1">
    <source>
        <dbReference type="PROSITE-ProRule" id="PRU00409"/>
    </source>
</evidence>
<dbReference type="PROSITE" id="PS50975">
    <property type="entry name" value="ATP_GRASP"/>
    <property type="match status" value="1"/>
</dbReference>
<evidence type="ECO:0000313" key="4">
    <source>
        <dbReference type="Proteomes" id="UP001499933"/>
    </source>
</evidence>
<dbReference type="PANTHER" id="PTHR14465:SF0">
    <property type="entry name" value="IQ DOMAIN-CONTAINING PROTEIN H"/>
    <property type="match status" value="1"/>
</dbReference>
<evidence type="ECO:0000313" key="3">
    <source>
        <dbReference type="EMBL" id="GAA1956744.1"/>
    </source>
</evidence>
<keyword evidence="4" id="KW-1185">Reference proteome</keyword>
<dbReference type="RefSeq" id="WP_344093713.1">
    <property type="nucleotide sequence ID" value="NZ_BAAAOG010000002.1"/>
</dbReference>
<dbReference type="InterPro" id="IPR038752">
    <property type="entry name" value="IQCH"/>
</dbReference>
<dbReference type="PANTHER" id="PTHR14465">
    <property type="entry name" value="IQ DOMAIN-CONTAINING PROTEIN H"/>
    <property type="match status" value="1"/>
</dbReference>
<sequence length="529" mass="57921">MTTLETRGAPGAVETLADLDEDARNLRFQRLQKRMGAVWDSMKLDLDDESVVVIPSVSLNLTTAGSGSMMQAMEERFLFLLLLLRQPRLRMIYVTSMPIDPRIIEYYLALLPGVIPSHALARLSTLSVGDISPRPLSQKLLERPRLLAKIAGMIPNRARSHLIHYNTTELERDIALTLGIPMYGADPRLAELGSKTGCRRLFSEVGVRHPLGFENLHTLEEVASAAGDILLTRPTVRQVIVKLNEGVSGSGNALVDLGSITSLPESERPAEILQRVLRMRLESPKVPFDEYVAKLQSDGGIVEERIVGEEVLSPSVQMRIRPDGSVELLSTHDQLLGGATGQSYLGCTFPADPAYSRLISEPAMAIGERLATQGVLGRFAVDFIVVRDSAGAWSEYAIELNLRKGGTTHPFLTLQFLTDGRYDPETGRFLTPDGAVKHLAATDHLEADALRAISVGDLFDVVARHGLHFDQSRQVGIVFHMISSITEHGRVGMTAVGDTAAQAMQLYGRAQEVLLAEARRAGEERALPE</sequence>
<organism evidence="3 4">
    <name type="scientific">Microbacterium deminutum</name>
    <dbReference type="NCBI Taxonomy" id="344164"/>
    <lineage>
        <taxon>Bacteria</taxon>
        <taxon>Bacillati</taxon>
        <taxon>Actinomycetota</taxon>
        <taxon>Actinomycetes</taxon>
        <taxon>Micrococcales</taxon>
        <taxon>Microbacteriaceae</taxon>
        <taxon>Microbacterium</taxon>
    </lineage>
</organism>
<protein>
    <submittedName>
        <fullName evidence="3">Peptide ligase PGM1-related protein</fullName>
    </submittedName>
</protein>
<dbReference type="InterPro" id="IPR011761">
    <property type="entry name" value="ATP-grasp"/>
</dbReference>
<accession>A0ABN2QSM0</accession>
<dbReference type="InterPro" id="IPR056855">
    <property type="entry name" value="ATP-grasp_IQCH"/>
</dbReference>
<gene>
    <name evidence="3" type="ORF">GCM10009776_18660</name>
</gene>
<dbReference type="Proteomes" id="UP001499933">
    <property type="component" value="Unassembled WGS sequence"/>
</dbReference>
<proteinExistence type="predicted"/>
<comment type="caution">
    <text evidence="3">The sequence shown here is derived from an EMBL/GenBank/DDBJ whole genome shotgun (WGS) entry which is preliminary data.</text>
</comment>
<keyword evidence="3" id="KW-0436">Ligase</keyword>
<dbReference type="Pfam" id="PF24923">
    <property type="entry name" value="ATP-grasp_IQCH"/>
    <property type="match status" value="2"/>
</dbReference>
<dbReference type="EMBL" id="BAAAOG010000002">
    <property type="protein sequence ID" value="GAA1956744.1"/>
    <property type="molecule type" value="Genomic_DNA"/>
</dbReference>
<evidence type="ECO:0000259" key="2">
    <source>
        <dbReference type="PROSITE" id="PS50975"/>
    </source>
</evidence>
<feature type="domain" description="ATP-grasp" evidence="2">
    <location>
        <begin position="199"/>
        <end position="431"/>
    </location>
</feature>
<name>A0ABN2QSM0_9MICO</name>
<dbReference type="InterPro" id="IPR041356">
    <property type="entry name" value="PGM1_C"/>
</dbReference>
<dbReference type="Pfam" id="PF18105">
    <property type="entry name" value="PGM1_C"/>
    <property type="match status" value="1"/>
</dbReference>
<keyword evidence="1" id="KW-0547">Nucleotide-binding</keyword>